<organism evidence="12 13">
    <name type="scientific">Microvirga subterranea</name>
    <dbReference type="NCBI Taxonomy" id="186651"/>
    <lineage>
        <taxon>Bacteria</taxon>
        <taxon>Pseudomonadati</taxon>
        <taxon>Pseudomonadota</taxon>
        <taxon>Alphaproteobacteria</taxon>
        <taxon>Hyphomicrobiales</taxon>
        <taxon>Methylobacteriaceae</taxon>
        <taxon>Microvirga</taxon>
    </lineage>
</organism>
<comment type="caution">
    <text evidence="12">The sequence shown here is derived from an EMBL/GenBank/DDBJ whole genome shotgun (WGS) entry which is preliminary data.</text>
</comment>
<dbReference type="PROSITE" id="PS00211">
    <property type="entry name" value="ABC_TRANSPORTER_1"/>
    <property type="match status" value="1"/>
</dbReference>
<keyword evidence="3" id="KW-0813">Transport</keyword>
<dbReference type="Proteomes" id="UP000254925">
    <property type="component" value="Unassembled WGS sequence"/>
</dbReference>
<dbReference type="GO" id="GO:0001407">
    <property type="term" value="P:glycerophosphodiester transmembrane transport"/>
    <property type="evidence" value="ECO:0007669"/>
    <property type="project" value="TreeGrafter"/>
</dbReference>
<dbReference type="NCBIfam" id="NF008653">
    <property type="entry name" value="PRK11650.1"/>
    <property type="match status" value="1"/>
</dbReference>
<keyword evidence="13" id="KW-1185">Reference proteome</keyword>
<dbReference type="InterPro" id="IPR012340">
    <property type="entry name" value="NA-bd_OB-fold"/>
</dbReference>
<dbReference type="PANTHER" id="PTHR43875">
    <property type="entry name" value="MALTODEXTRIN IMPORT ATP-BINDING PROTEIN MSMX"/>
    <property type="match status" value="1"/>
</dbReference>
<evidence type="ECO:0000256" key="4">
    <source>
        <dbReference type="ARBA" id="ARBA00022475"/>
    </source>
</evidence>
<evidence type="ECO:0000256" key="7">
    <source>
        <dbReference type="ARBA" id="ARBA00022741"/>
    </source>
</evidence>
<dbReference type="Gene3D" id="2.40.50.100">
    <property type="match status" value="1"/>
</dbReference>
<dbReference type="InterPro" id="IPR017871">
    <property type="entry name" value="ABC_transporter-like_CS"/>
</dbReference>
<keyword evidence="5" id="KW-0997">Cell inner membrane</keyword>
<keyword evidence="7" id="KW-0547">Nucleotide-binding</keyword>
<dbReference type="GO" id="GO:0015794">
    <property type="term" value="P:glycerol-3-phosphate transmembrane transport"/>
    <property type="evidence" value="ECO:0007669"/>
    <property type="project" value="TreeGrafter"/>
</dbReference>
<sequence length="358" mass="38535">MAGVTLDTVRKVYTGNVEAVKGVSLGIKDGSFCVLVGPSGCGKSTLLRMIAGLETISGGAVKIGDRVVNEVEPADRDIAMVFQNYALYPHMSVYDNMAYGLKNRGTPKDEIEKRVKEAARILAIEPFLARKPRQLSGGQRQRVAMGRAIVRKPQVFLFDEPLSNLDAKLRVQMRVEIKRLQRALGVTSIYVTHDQVEAMTLSDQLVVMSGGQIEQVGTPAEVYRRPETRFVATFIGSPPMNILPGKVEGPGRVSVGGQTISVTDMRDGLAPGSAIEVGLRPEDVQAGAAGSSSLTMDVDFVEELGATQLFHGKVAGTEFVVQASTGQIPADSRTLTLSIDPTNVHLFDPQTTKRLGRA</sequence>
<dbReference type="Gene3D" id="2.40.50.140">
    <property type="entry name" value="Nucleic acid-binding proteins"/>
    <property type="match status" value="1"/>
</dbReference>
<dbReference type="RefSeq" id="WP_114768684.1">
    <property type="nucleotide sequence ID" value="NZ_QQBB01000001.1"/>
</dbReference>
<proteinExistence type="inferred from homology"/>
<protein>
    <submittedName>
        <fullName evidence="12">Carbohydrate ABC transporter ATP-binding protein (CUT1 family)</fullName>
    </submittedName>
</protein>
<dbReference type="PROSITE" id="PS50893">
    <property type="entry name" value="ABC_TRANSPORTER_2"/>
    <property type="match status" value="1"/>
</dbReference>
<evidence type="ECO:0000256" key="10">
    <source>
        <dbReference type="ARBA" id="ARBA00023136"/>
    </source>
</evidence>
<dbReference type="SUPFAM" id="SSF50331">
    <property type="entry name" value="MOP-like"/>
    <property type="match status" value="1"/>
</dbReference>
<evidence type="ECO:0000256" key="3">
    <source>
        <dbReference type="ARBA" id="ARBA00022448"/>
    </source>
</evidence>
<dbReference type="GO" id="GO:0016887">
    <property type="term" value="F:ATP hydrolysis activity"/>
    <property type="evidence" value="ECO:0007669"/>
    <property type="project" value="InterPro"/>
</dbReference>
<dbReference type="InterPro" id="IPR008995">
    <property type="entry name" value="Mo/tungstate-bd_C_term_dom"/>
</dbReference>
<dbReference type="GO" id="GO:0055052">
    <property type="term" value="C:ATP-binding cassette (ABC) transporter complex, substrate-binding subunit-containing"/>
    <property type="evidence" value="ECO:0007669"/>
    <property type="project" value="TreeGrafter"/>
</dbReference>
<dbReference type="Pfam" id="PF17912">
    <property type="entry name" value="OB_MalK"/>
    <property type="match status" value="1"/>
</dbReference>
<reference evidence="12 13" key="1">
    <citation type="submission" date="2018-07" db="EMBL/GenBank/DDBJ databases">
        <title>Genomic Encyclopedia of Type Strains, Phase IV (KMG-IV): sequencing the most valuable type-strain genomes for metagenomic binning, comparative biology and taxonomic classification.</title>
        <authorList>
            <person name="Goeker M."/>
        </authorList>
    </citation>
    <scope>NUCLEOTIDE SEQUENCE [LARGE SCALE GENOMIC DNA]</scope>
    <source>
        <strain evidence="12 13">DSM 14364</strain>
    </source>
</reference>
<dbReference type="CDD" id="cd03301">
    <property type="entry name" value="ABC_MalK_N"/>
    <property type="match status" value="1"/>
</dbReference>
<dbReference type="InterPro" id="IPR040582">
    <property type="entry name" value="OB_MalK-like"/>
</dbReference>
<dbReference type="GO" id="GO:0140359">
    <property type="term" value="F:ABC-type transporter activity"/>
    <property type="evidence" value="ECO:0007669"/>
    <property type="project" value="InterPro"/>
</dbReference>
<dbReference type="Pfam" id="PF00005">
    <property type="entry name" value="ABC_tran"/>
    <property type="match status" value="1"/>
</dbReference>
<dbReference type="InterPro" id="IPR003593">
    <property type="entry name" value="AAA+_ATPase"/>
</dbReference>
<comment type="similarity">
    <text evidence="2">Belongs to the ABC transporter superfamily.</text>
</comment>
<evidence type="ECO:0000256" key="1">
    <source>
        <dbReference type="ARBA" id="ARBA00004417"/>
    </source>
</evidence>
<dbReference type="AlphaFoldDB" id="A0A370HVP9"/>
<evidence type="ECO:0000256" key="5">
    <source>
        <dbReference type="ARBA" id="ARBA00022519"/>
    </source>
</evidence>
<evidence type="ECO:0000256" key="6">
    <source>
        <dbReference type="ARBA" id="ARBA00022597"/>
    </source>
</evidence>
<keyword evidence="4" id="KW-1003">Cell membrane</keyword>
<accession>A0A370HVP9</accession>
<evidence type="ECO:0000256" key="9">
    <source>
        <dbReference type="ARBA" id="ARBA00022967"/>
    </source>
</evidence>
<dbReference type="SMART" id="SM00382">
    <property type="entry name" value="AAA"/>
    <property type="match status" value="1"/>
</dbReference>
<dbReference type="EMBL" id="QQBB01000001">
    <property type="protein sequence ID" value="RDI62586.1"/>
    <property type="molecule type" value="Genomic_DNA"/>
</dbReference>
<keyword evidence="8 12" id="KW-0067">ATP-binding</keyword>
<dbReference type="OrthoDB" id="8151165at2"/>
<comment type="subcellular location">
    <subcellularLocation>
        <location evidence="1">Cell inner membrane</location>
        <topology evidence="1">Peripheral membrane protein</topology>
    </subcellularLocation>
</comment>
<dbReference type="PANTHER" id="PTHR43875:SF12">
    <property type="entry name" value="SN-GLYCEROL-3-PHOSPHATE IMPORT ATP-BINDING PROTEIN UGPC"/>
    <property type="match status" value="1"/>
</dbReference>
<dbReference type="FunFam" id="3.40.50.300:FF:000042">
    <property type="entry name" value="Maltose/maltodextrin ABC transporter, ATP-binding protein"/>
    <property type="match status" value="1"/>
</dbReference>
<dbReference type="InterPro" id="IPR047641">
    <property type="entry name" value="ABC_transpr_MalK/UgpC-like"/>
</dbReference>
<evidence type="ECO:0000256" key="8">
    <source>
        <dbReference type="ARBA" id="ARBA00022840"/>
    </source>
</evidence>
<keyword evidence="6" id="KW-0762">Sugar transport</keyword>
<name>A0A370HVP9_9HYPH</name>
<dbReference type="InterPro" id="IPR003439">
    <property type="entry name" value="ABC_transporter-like_ATP-bd"/>
</dbReference>
<evidence type="ECO:0000256" key="2">
    <source>
        <dbReference type="ARBA" id="ARBA00005417"/>
    </source>
</evidence>
<dbReference type="Gene3D" id="3.40.50.300">
    <property type="entry name" value="P-loop containing nucleotide triphosphate hydrolases"/>
    <property type="match status" value="1"/>
</dbReference>
<dbReference type="InterPro" id="IPR015855">
    <property type="entry name" value="ABC_transpr_MalK-like"/>
</dbReference>
<evidence type="ECO:0000313" key="13">
    <source>
        <dbReference type="Proteomes" id="UP000254925"/>
    </source>
</evidence>
<dbReference type="GO" id="GO:0008643">
    <property type="term" value="P:carbohydrate transport"/>
    <property type="evidence" value="ECO:0007669"/>
    <property type="project" value="InterPro"/>
</dbReference>
<keyword evidence="10" id="KW-0472">Membrane</keyword>
<dbReference type="InterPro" id="IPR027417">
    <property type="entry name" value="P-loop_NTPase"/>
</dbReference>
<evidence type="ECO:0000259" key="11">
    <source>
        <dbReference type="PROSITE" id="PS50893"/>
    </source>
</evidence>
<keyword evidence="9" id="KW-1278">Translocase</keyword>
<evidence type="ECO:0000313" key="12">
    <source>
        <dbReference type="EMBL" id="RDI62586.1"/>
    </source>
</evidence>
<gene>
    <name evidence="12" type="ORF">DES45_101857</name>
</gene>
<dbReference type="SUPFAM" id="SSF52540">
    <property type="entry name" value="P-loop containing nucleoside triphosphate hydrolases"/>
    <property type="match status" value="1"/>
</dbReference>
<dbReference type="GO" id="GO:0005524">
    <property type="term" value="F:ATP binding"/>
    <property type="evidence" value="ECO:0007669"/>
    <property type="project" value="UniProtKB-KW"/>
</dbReference>
<feature type="domain" description="ABC transporter" evidence="11">
    <location>
        <begin position="4"/>
        <end position="235"/>
    </location>
</feature>